<accession>A0A3R9PHP5</accession>
<protein>
    <submittedName>
        <fullName evidence="2">Uncharacterized protein</fullName>
    </submittedName>
</protein>
<feature type="transmembrane region" description="Helical" evidence="1">
    <location>
        <begin position="96"/>
        <end position="115"/>
    </location>
</feature>
<feature type="transmembrane region" description="Helical" evidence="1">
    <location>
        <begin position="5"/>
        <end position="24"/>
    </location>
</feature>
<gene>
    <name evidence="2" type="ORF">EI293_21615</name>
</gene>
<evidence type="ECO:0000256" key="1">
    <source>
        <dbReference type="SAM" id="Phobius"/>
    </source>
</evidence>
<organism evidence="2 3">
    <name type="scientific">Hymenobacter perfusus</name>
    <dbReference type="NCBI Taxonomy" id="1236770"/>
    <lineage>
        <taxon>Bacteria</taxon>
        <taxon>Pseudomonadati</taxon>
        <taxon>Bacteroidota</taxon>
        <taxon>Cytophagia</taxon>
        <taxon>Cytophagales</taxon>
        <taxon>Hymenobacteraceae</taxon>
        <taxon>Hymenobacter</taxon>
    </lineage>
</organism>
<comment type="caution">
    <text evidence="2">The sequence shown here is derived from an EMBL/GenBank/DDBJ whole genome shotgun (WGS) entry which is preliminary data.</text>
</comment>
<reference evidence="2 3" key="1">
    <citation type="submission" date="2018-12" db="EMBL/GenBank/DDBJ databases">
        <authorList>
            <person name="Feng G."/>
            <person name="Zhu H."/>
        </authorList>
    </citation>
    <scope>NUCLEOTIDE SEQUENCE [LARGE SCALE GENOMIC DNA]</scope>
    <source>
        <strain evidence="2 3">LMG 26000</strain>
    </source>
</reference>
<feature type="transmembrane region" description="Helical" evidence="1">
    <location>
        <begin position="30"/>
        <end position="51"/>
    </location>
</feature>
<dbReference type="Proteomes" id="UP000270291">
    <property type="component" value="Unassembled WGS sequence"/>
</dbReference>
<dbReference type="AlphaFoldDB" id="A0A3R9PHP5"/>
<dbReference type="RefSeq" id="WP_125440638.1">
    <property type="nucleotide sequence ID" value="NZ_RWIU01000012.1"/>
</dbReference>
<keyword evidence="1" id="KW-0472">Membrane</keyword>
<dbReference type="EMBL" id="RWIU01000012">
    <property type="protein sequence ID" value="RSK38419.1"/>
    <property type="molecule type" value="Genomic_DNA"/>
</dbReference>
<keyword evidence="3" id="KW-1185">Reference proteome</keyword>
<sequence length="123" mass="13834">MVKRIVWVTLGLLVAMLLVVHKLAFLVFFLIFYLPTFGFLWLAAFGLNRYVPAYVRSLLLLVGGVLFFSAFNSWLVGDPFGGVLHDLLIVNRKPNGLGVLDPLIVACILDAWLNYRYLPHAAK</sequence>
<name>A0A3R9PHP5_9BACT</name>
<proteinExistence type="predicted"/>
<keyword evidence="1" id="KW-1133">Transmembrane helix</keyword>
<evidence type="ECO:0000313" key="2">
    <source>
        <dbReference type="EMBL" id="RSK38419.1"/>
    </source>
</evidence>
<feature type="transmembrane region" description="Helical" evidence="1">
    <location>
        <begin position="58"/>
        <end position="76"/>
    </location>
</feature>
<keyword evidence="1" id="KW-0812">Transmembrane</keyword>
<evidence type="ECO:0000313" key="3">
    <source>
        <dbReference type="Proteomes" id="UP000270291"/>
    </source>
</evidence>